<dbReference type="EMBL" id="CP115965">
    <property type="protein sequence ID" value="WZW98906.1"/>
    <property type="molecule type" value="Genomic_DNA"/>
</dbReference>
<keyword evidence="5" id="KW-1185">Reference proteome</keyword>
<sequence length="301" mass="30501">MITSFTDLTPATRGAALAWLDAATAPLDPELADAVRDELAAALCAELNPDATPADVAAFAAAVGPVGGEEGDDRPGTHPGAGTFAGIPYDVRPPTADRLKRAWWNPASDRLWSPRVFGAGWDLNAGALAVRLSLIEPDAEDEPFTHTPDAALTAGAAVPLALAASVVAHYAVRGRSLPAELPAHWNLCGTPDRWTPKRRAATTDLALAVTAAGAAVAGVASRRPRPMRAGTLAATSGAAALAAGLTVARSLRGGWWIGPGLAALVLGAPAAVLVGLARAGRAGEQRRDLGRGGLGRRGGAA</sequence>
<name>A0ABZ3C9K7_9ACTN</name>
<evidence type="ECO:0000313" key="5">
    <source>
        <dbReference type="Proteomes" id="UP001434337"/>
    </source>
</evidence>
<evidence type="ECO:0000256" key="2">
    <source>
        <dbReference type="SAM" id="Phobius"/>
    </source>
</evidence>
<dbReference type="InterPro" id="IPR012867">
    <property type="entry name" value="DUF1648"/>
</dbReference>
<feature type="transmembrane region" description="Helical" evidence="2">
    <location>
        <begin position="229"/>
        <end position="248"/>
    </location>
</feature>
<keyword evidence="2" id="KW-1133">Transmembrane helix</keyword>
<feature type="domain" description="DUF1648" evidence="3">
    <location>
        <begin position="172"/>
        <end position="197"/>
    </location>
</feature>
<organism evidence="4 5">
    <name type="scientific">Propioniciclava soli</name>
    <dbReference type="NCBI Taxonomy" id="2775081"/>
    <lineage>
        <taxon>Bacteria</taxon>
        <taxon>Bacillati</taxon>
        <taxon>Actinomycetota</taxon>
        <taxon>Actinomycetes</taxon>
        <taxon>Propionibacteriales</taxon>
        <taxon>Propionibacteriaceae</taxon>
        <taxon>Propioniciclava</taxon>
    </lineage>
</organism>
<evidence type="ECO:0000313" key="4">
    <source>
        <dbReference type="EMBL" id="WZW98906.1"/>
    </source>
</evidence>
<gene>
    <name evidence="4" type="ORF">PCC79_01450</name>
</gene>
<proteinExistence type="predicted"/>
<keyword evidence="2" id="KW-0472">Membrane</keyword>
<dbReference type="RefSeq" id="WP_342372783.1">
    <property type="nucleotide sequence ID" value="NZ_CP115965.1"/>
</dbReference>
<protein>
    <submittedName>
        <fullName evidence="4">DUF1648 domain-containing protein</fullName>
    </submittedName>
</protein>
<dbReference type="Proteomes" id="UP001434337">
    <property type="component" value="Chromosome"/>
</dbReference>
<evidence type="ECO:0000259" key="3">
    <source>
        <dbReference type="Pfam" id="PF07853"/>
    </source>
</evidence>
<feature type="region of interest" description="Disordered" evidence="1">
    <location>
        <begin position="67"/>
        <end position="87"/>
    </location>
</feature>
<keyword evidence="2" id="KW-0812">Transmembrane</keyword>
<reference evidence="4 5" key="1">
    <citation type="journal article" date="2023" name="Environ Microbiome">
        <title>A coral-associated actinobacterium mitigates coral bleaching under heat stress.</title>
        <authorList>
            <person name="Li J."/>
            <person name="Zou Y."/>
            <person name="Li Q."/>
            <person name="Zhang J."/>
            <person name="Bourne D.G."/>
            <person name="Lyu Y."/>
            <person name="Liu C."/>
            <person name="Zhang S."/>
        </authorList>
    </citation>
    <scope>NUCLEOTIDE SEQUENCE [LARGE SCALE GENOMIC DNA]</scope>
    <source>
        <strain evidence="4 5">SCSIO 13291</strain>
    </source>
</reference>
<accession>A0ABZ3C9K7</accession>
<evidence type="ECO:0000256" key="1">
    <source>
        <dbReference type="SAM" id="MobiDB-lite"/>
    </source>
</evidence>
<feature type="transmembrane region" description="Helical" evidence="2">
    <location>
        <begin position="254"/>
        <end position="277"/>
    </location>
</feature>
<dbReference type="Pfam" id="PF07853">
    <property type="entry name" value="DUF1648"/>
    <property type="match status" value="1"/>
</dbReference>